<comment type="caution">
    <text evidence="2">The sequence shown here is derived from an EMBL/GenBank/DDBJ whole genome shotgun (WGS) entry which is preliminary data.</text>
</comment>
<gene>
    <name evidence="2" type="ORF">J3D65DRAFT_602915</name>
</gene>
<dbReference type="EMBL" id="JBBPEH010000006">
    <property type="protein sequence ID" value="KAK7536860.1"/>
    <property type="molecule type" value="Genomic_DNA"/>
</dbReference>
<name>A0ABR1LNV9_9PEZI</name>
<organism evidence="2 3">
    <name type="scientific">Phyllosticta citribraziliensis</name>
    <dbReference type="NCBI Taxonomy" id="989973"/>
    <lineage>
        <taxon>Eukaryota</taxon>
        <taxon>Fungi</taxon>
        <taxon>Dikarya</taxon>
        <taxon>Ascomycota</taxon>
        <taxon>Pezizomycotina</taxon>
        <taxon>Dothideomycetes</taxon>
        <taxon>Dothideomycetes incertae sedis</taxon>
        <taxon>Botryosphaeriales</taxon>
        <taxon>Phyllostictaceae</taxon>
        <taxon>Phyllosticta</taxon>
    </lineage>
</organism>
<evidence type="ECO:0000256" key="1">
    <source>
        <dbReference type="SAM" id="MobiDB-lite"/>
    </source>
</evidence>
<accession>A0ABR1LNV9</accession>
<dbReference type="Proteomes" id="UP001360953">
    <property type="component" value="Unassembled WGS sequence"/>
</dbReference>
<evidence type="ECO:0000313" key="2">
    <source>
        <dbReference type="EMBL" id="KAK7536860.1"/>
    </source>
</evidence>
<proteinExistence type="predicted"/>
<evidence type="ECO:0008006" key="4">
    <source>
        <dbReference type="Google" id="ProtNLM"/>
    </source>
</evidence>
<evidence type="ECO:0000313" key="3">
    <source>
        <dbReference type="Proteomes" id="UP001360953"/>
    </source>
</evidence>
<sequence length="466" mass="53039">MASPEAIWFLAGVPSTGMPGQELLGTTQGCSTKSLAIQLARPLVGDSRFGGIMATFNDLNDDVLLIVIDFLAEESLRRDSKGRRRNHLVALSSANRRLRYLATWVAKRSVFHSVSLEGGSLPAQLNECVFEGCSLDIPKALERTRSLRIPYPYVTPFDRDLTVGEYELNRLLRTPQRLEKLDAGHSRISKTARRDRFSGMFFHNGDFRQPVFLRDNPTFTLRYVKELSIYQDLYYLGRLCPNVESIKVRRALDSGTDAEEMLSNAIGKFRKSPHLISFELDSKVEPELVKTIYTFLPNLERLALTGSGLNMIYVENRERIISALAHFPRLHTFSFRHDFKSSSRPWGDSPEEPPDYRMDCLIGGPSLENEVPYPTRLYFARHSVRFFEGCLALTSLFLNPLNEFYLLEKEPDLAIKWVQKEKSEEEPQDDSEAWLSDWSTTDEEDDRGSLQSVDLSSHSSSDSSSE</sequence>
<protein>
    <recommendedName>
        <fullName evidence="4">F-box domain-containing protein</fullName>
    </recommendedName>
</protein>
<feature type="region of interest" description="Disordered" evidence="1">
    <location>
        <begin position="420"/>
        <end position="466"/>
    </location>
</feature>
<dbReference type="GeneID" id="92031073"/>
<keyword evidence="3" id="KW-1185">Reference proteome</keyword>
<dbReference type="RefSeq" id="XP_066655011.1">
    <property type="nucleotide sequence ID" value="XM_066798167.1"/>
</dbReference>
<feature type="compositionally biased region" description="Low complexity" evidence="1">
    <location>
        <begin position="449"/>
        <end position="466"/>
    </location>
</feature>
<reference evidence="2 3" key="1">
    <citation type="submission" date="2024-04" db="EMBL/GenBank/DDBJ databases">
        <title>Phyllosticta paracitricarpa is synonymous to the EU quarantine fungus P. citricarpa based on phylogenomic analyses.</title>
        <authorList>
            <consortium name="Lawrence Berkeley National Laboratory"/>
            <person name="Van ingen-buijs V.A."/>
            <person name="Van westerhoven A.C."/>
            <person name="Haridas S."/>
            <person name="Skiadas P."/>
            <person name="Martin F."/>
            <person name="Groenewald J.Z."/>
            <person name="Crous P.W."/>
            <person name="Seidl M.F."/>
        </authorList>
    </citation>
    <scope>NUCLEOTIDE SEQUENCE [LARGE SCALE GENOMIC DNA]</scope>
    <source>
        <strain evidence="2 3">CPC 17464</strain>
    </source>
</reference>